<feature type="compositionally biased region" description="Basic and acidic residues" evidence="1">
    <location>
        <begin position="46"/>
        <end position="70"/>
    </location>
</feature>
<dbReference type="EMBL" id="LT854259">
    <property type="protein sequence ID" value="SMR55667.1"/>
    <property type="molecule type" value="Genomic_DNA"/>
</dbReference>
<reference evidence="4" key="1">
    <citation type="submission" date="2017-05" db="EMBL/GenBank/DDBJ databases">
        <authorList>
            <person name="Song R."/>
            <person name="Chenine A.L."/>
            <person name="Ruprecht R.M."/>
        </authorList>
    </citation>
    <scope>NUCLEOTIDE SEQUENCE [LARGE SCALE GENOMIC DNA]</scope>
</reference>
<evidence type="ECO:0000313" key="4">
    <source>
        <dbReference type="Proteomes" id="UP000245764"/>
    </source>
</evidence>
<dbReference type="SUPFAM" id="SSF81383">
    <property type="entry name" value="F-box domain"/>
    <property type="match status" value="1"/>
</dbReference>
<dbReference type="Pfam" id="PF12937">
    <property type="entry name" value="F-box-like"/>
    <property type="match status" value="1"/>
</dbReference>
<accession>A0A2H1GQ14</accession>
<proteinExistence type="predicted"/>
<dbReference type="AlphaFoldDB" id="A0A2H1GQ14"/>
<evidence type="ECO:0000259" key="2">
    <source>
        <dbReference type="Pfam" id="PF12937"/>
    </source>
</evidence>
<dbReference type="InterPro" id="IPR001810">
    <property type="entry name" value="F-box_dom"/>
</dbReference>
<evidence type="ECO:0000313" key="3">
    <source>
        <dbReference type="EMBL" id="SMR55667.1"/>
    </source>
</evidence>
<dbReference type="InterPro" id="IPR036047">
    <property type="entry name" value="F-box-like_dom_sf"/>
</dbReference>
<feature type="region of interest" description="Disordered" evidence="1">
    <location>
        <begin position="42"/>
        <end position="78"/>
    </location>
</feature>
<feature type="domain" description="F-box" evidence="2">
    <location>
        <begin position="93"/>
        <end position="133"/>
    </location>
</feature>
<evidence type="ECO:0000256" key="1">
    <source>
        <dbReference type="SAM" id="MobiDB-lite"/>
    </source>
</evidence>
<name>A0A2H1GQ14_ZYMTR</name>
<gene>
    <name evidence="3" type="ORF">ZT1E4_G8015</name>
</gene>
<organism evidence="3 4">
    <name type="scientific">Zymoseptoria tritici ST99CH_1E4</name>
    <dbReference type="NCBI Taxonomy" id="1276532"/>
    <lineage>
        <taxon>Eukaryota</taxon>
        <taxon>Fungi</taxon>
        <taxon>Dikarya</taxon>
        <taxon>Ascomycota</taxon>
        <taxon>Pezizomycotina</taxon>
        <taxon>Dothideomycetes</taxon>
        <taxon>Dothideomycetidae</taxon>
        <taxon>Mycosphaerellales</taxon>
        <taxon>Mycosphaerellaceae</taxon>
        <taxon>Zymoseptoria</taxon>
    </lineage>
</organism>
<dbReference type="Proteomes" id="UP000245764">
    <property type="component" value="Chromosome 7"/>
</dbReference>
<protein>
    <recommendedName>
        <fullName evidence="2">F-box domain-containing protein</fullName>
    </recommendedName>
</protein>
<sequence>MATSAQEPSDTNAAAFNSLLKEGQASASPRPMLLPSFSKLAAISDNKPEEENDRENTVGEGHPEEFDTTGKQDSAQINGNLTPKCAKVLETAEVAEHILNYLSERDIVRCMRVNRGFKNIIRGSIKLQRRVFLAADHTPVVGLSLDRNLLGAKRPGSLAVNGGRDGILRSNRLLLSNLLIFASGNYRRSNEAQLLQLNLSINRCVKTYRSKPIPALGSLGEMLITRPLIKRTQTRFGDDYYAGRLFSVSSMRNLEVEGGVKVKHMVVSLNEFVQAANLLGSNINTAPRNGCMFVRLRDSYEVVDPNAWSFDTSSAPDDGADGR</sequence>
<dbReference type="CDD" id="cd09917">
    <property type="entry name" value="F-box_SF"/>
    <property type="match status" value="1"/>
</dbReference>